<dbReference type="InterPro" id="IPR000086">
    <property type="entry name" value="NUDIX_hydrolase_dom"/>
</dbReference>
<proteinExistence type="predicted"/>
<dbReference type="SUPFAM" id="SSF55811">
    <property type="entry name" value="Nudix"/>
    <property type="match status" value="1"/>
</dbReference>
<keyword evidence="4" id="KW-1185">Reference proteome</keyword>
<evidence type="ECO:0000256" key="1">
    <source>
        <dbReference type="ARBA" id="ARBA00022801"/>
    </source>
</evidence>
<evidence type="ECO:0000313" key="3">
    <source>
        <dbReference type="EMBL" id="KAH9317340.1"/>
    </source>
</evidence>
<dbReference type="InterPro" id="IPR015797">
    <property type="entry name" value="NUDIX_hydrolase-like_dom_sf"/>
</dbReference>
<feature type="domain" description="Nudix hydrolase" evidence="2">
    <location>
        <begin position="95"/>
        <end position="178"/>
    </location>
</feature>
<dbReference type="GO" id="GO:0009507">
    <property type="term" value="C:chloroplast"/>
    <property type="evidence" value="ECO:0007669"/>
    <property type="project" value="TreeGrafter"/>
</dbReference>
<feature type="non-terminal residue" evidence="3">
    <location>
        <position position="1"/>
    </location>
</feature>
<keyword evidence="1" id="KW-0378">Hydrolase</keyword>
<comment type="caution">
    <text evidence="3">The sequence shown here is derived from an EMBL/GenBank/DDBJ whole genome shotgun (WGS) entry which is preliminary data.</text>
</comment>
<name>A0AA38G8I6_TAXCH</name>
<evidence type="ECO:0000259" key="2">
    <source>
        <dbReference type="PROSITE" id="PS51462"/>
    </source>
</evidence>
<dbReference type="Gene3D" id="3.90.79.10">
    <property type="entry name" value="Nucleoside Triphosphate Pyrophosphohydrolase"/>
    <property type="match status" value="1"/>
</dbReference>
<dbReference type="Pfam" id="PF00293">
    <property type="entry name" value="NUDIX"/>
    <property type="match status" value="1"/>
</dbReference>
<dbReference type="GO" id="GO:0006753">
    <property type="term" value="P:nucleoside phosphate metabolic process"/>
    <property type="evidence" value="ECO:0007669"/>
    <property type="project" value="TreeGrafter"/>
</dbReference>
<reference evidence="3 4" key="1">
    <citation type="journal article" date="2021" name="Nat. Plants">
        <title>The Taxus genome provides insights into paclitaxel biosynthesis.</title>
        <authorList>
            <person name="Xiong X."/>
            <person name="Gou J."/>
            <person name="Liao Q."/>
            <person name="Li Y."/>
            <person name="Zhou Q."/>
            <person name="Bi G."/>
            <person name="Li C."/>
            <person name="Du R."/>
            <person name="Wang X."/>
            <person name="Sun T."/>
            <person name="Guo L."/>
            <person name="Liang H."/>
            <person name="Lu P."/>
            <person name="Wu Y."/>
            <person name="Zhang Z."/>
            <person name="Ro D.K."/>
            <person name="Shang Y."/>
            <person name="Huang S."/>
            <person name="Yan J."/>
        </authorList>
    </citation>
    <scope>NUCLEOTIDE SEQUENCE [LARGE SCALE GENOMIC DNA]</scope>
    <source>
        <strain evidence="3">Ta-2019</strain>
    </source>
</reference>
<dbReference type="AlphaFoldDB" id="A0AA38G8I6"/>
<organism evidence="3 4">
    <name type="scientific">Taxus chinensis</name>
    <name type="common">Chinese yew</name>
    <name type="synonym">Taxus wallichiana var. chinensis</name>
    <dbReference type="NCBI Taxonomy" id="29808"/>
    <lineage>
        <taxon>Eukaryota</taxon>
        <taxon>Viridiplantae</taxon>
        <taxon>Streptophyta</taxon>
        <taxon>Embryophyta</taxon>
        <taxon>Tracheophyta</taxon>
        <taxon>Spermatophyta</taxon>
        <taxon>Pinopsida</taxon>
        <taxon>Pinidae</taxon>
        <taxon>Conifers II</taxon>
        <taxon>Cupressales</taxon>
        <taxon>Taxaceae</taxon>
        <taxon>Taxus</taxon>
    </lineage>
</organism>
<sequence length="178" mass="19696">MVSRCTAALFSLGLAPPLSPPFSHLPPPFSHLPPHFKSRRTIIINNNNNNVKHYLTHCIKRSYTANKSNNPNCFYQGHFGPVKVTASSMEGPPPGYRPNVGICLINSNNQVFVASRLDVPGAWQMPQYIDMDLNLEFMASFSIFINIGGVDEQEVPKDAAIRELREETGVSSAEILAE</sequence>
<evidence type="ECO:0000313" key="4">
    <source>
        <dbReference type="Proteomes" id="UP000824469"/>
    </source>
</evidence>
<dbReference type="PANTHER" id="PTHR11839">
    <property type="entry name" value="UDP/ADP-SUGAR PYROPHOSPHATASE"/>
    <property type="match status" value="1"/>
</dbReference>
<dbReference type="EMBL" id="JAHRHJ020000004">
    <property type="protein sequence ID" value="KAH9317340.1"/>
    <property type="molecule type" value="Genomic_DNA"/>
</dbReference>
<dbReference type="InterPro" id="IPR020084">
    <property type="entry name" value="NUDIX_hydrolase_CS"/>
</dbReference>
<dbReference type="Proteomes" id="UP000824469">
    <property type="component" value="Unassembled WGS sequence"/>
</dbReference>
<dbReference type="GO" id="GO:0019693">
    <property type="term" value="P:ribose phosphate metabolic process"/>
    <property type="evidence" value="ECO:0007669"/>
    <property type="project" value="TreeGrafter"/>
</dbReference>
<accession>A0AA38G8I6</accession>
<dbReference type="GO" id="GO:0034432">
    <property type="term" value="F:bis(5'-adenosyl)-pentaphosphatase activity"/>
    <property type="evidence" value="ECO:0007669"/>
    <property type="project" value="TreeGrafter"/>
</dbReference>
<protein>
    <recommendedName>
        <fullName evidence="2">Nudix hydrolase domain-containing protein</fullName>
    </recommendedName>
</protein>
<dbReference type="PROSITE" id="PS51462">
    <property type="entry name" value="NUDIX"/>
    <property type="match status" value="1"/>
</dbReference>
<gene>
    <name evidence="3" type="ORF">KI387_019109</name>
</gene>
<dbReference type="GO" id="GO:0008893">
    <property type="term" value="F:guanosine-3',5'-bis(diphosphate) 3'-diphosphatase activity"/>
    <property type="evidence" value="ECO:0007669"/>
    <property type="project" value="TreeGrafter"/>
</dbReference>
<dbReference type="PANTHER" id="PTHR11839:SF22">
    <property type="entry name" value="NUDIX HYDROLASE 26, CHLOROPLASTIC"/>
    <property type="match status" value="1"/>
</dbReference>
<dbReference type="PROSITE" id="PS00893">
    <property type="entry name" value="NUDIX_BOX"/>
    <property type="match status" value="1"/>
</dbReference>